<keyword evidence="2" id="KW-0342">GTP-binding</keyword>
<dbReference type="GO" id="GO:0005525">
    <property type="term" value="F:GTP binding"/>
    <property type="evidence" value="ECO:0007669"/>
    <property type="project" value="UniProtKB-KW"/>
</dbReference>
<dbReference type="Pfam" id="PF00071">
    <property type="entry name" value="Ras"/>
    <property type="match status" value="1"/>
</dbReference>
<organism evidence="3">
    <name type="scientific">Hexamita inflata</name>
    <dbReference type="NCBI Taxonomy" id="28002"/>
    <lineage>
        <taxon>Eukaryota</taxon>
        <taxon>Metamonada</taxon>
        <taxon>Diplomonadida</taxon>
        <taxon>Hexamitidae</taxon>
        <taxon>Hexamitinae</taxon>
        <taxon>Hexamita</taxon>
    </lineage>
</organism>
<proteinExistence type="predicted"/>
<reference evidence="3" key="1">
    <citation type="submission" date="2023-06" db="EMBL/GenBank/DDBJ databases">
        <authorList>
            <person name="Kurt Z."/>
        </authorList>
    </citation>
    <scope>NUCLEOTIDE SEQUENCE</scope>
</reference>
<dbReference type="FunFam" id="3.40.50.300:FF:001447">
    <property type="entry name" value="Ras-related protein Rab-1B"/>
    <property type="match status" value="1"/>
</dbReference>
<sequence>MNTEYDFLFKIIFIGAQQTGKSYTLNQIVGRNGQTDLYTPTIGIEFVIKQMQISLQNKAYKIKLQLWDTAGQERFKVIIRDQYRSASGIFLFCNVCDLESFQKCSALIEEIRKNNKECTNVMLVGNQIGSQRVVSVDELVTFAQSNNIMFTELNTENSDNENNILERMVKYVIHQVLLDKENAKLTKQEDGILI</sequence>
<dbReference type="InterPro" id="IPR001806">
    <property type="entry name" value="Small_GTPase"/>
</dbReference>
<evidence type="ECO:0000256" key="1">
    <source>
        <dbReference type="ARBA" id="ARBA00022741"/>
    </source>
</evidence>
<name>A0AA86QWV0_9EUKA</name>
<dbReference type="Gene3D" id="3.40.50.300">
    <property type="entry name" value="P-loop containing nucleotide triphosphate hydrolases"/>
    <property type="match status" value="1"/>
</dbReference>
<evidence type="ECO:0000313" key="5">
    <source>
        <dbReference type="Proteomes" id="UP001642409"/>
    </source>
</evidence>
<accession>A0AA86QWV0</accession>
<protein>
    <submittedName>
        <fullName evidence="3">Rab11</fullName>
    </submittedName>
</protein>
<evidence type="ECO:0000313" key="4">
    <source>
        <dbReference type="EMBL" id="CAL5995471.1"/>
    </source>
</evidence>
<keyword evidence="1" id="KW-0547">Nucleotide-binding</keyword>
<keyword evidence="5" id="KW-1185">Reference proteome</keyword>
<dbReference type="InterPro" id="IPR027417">
    <property type="entry name" value="P-loop_NTPase"/>
</dbReference>
<dbReference type="NCBIfam" id="TIGR00231">
    <property type="entry name" value="small_GTP"/>
    <property type="match status" value="1"/>
</dbReference>
<dbReference type="EMBL" id="CATOUU010000937">
    <property type="protein sequence ID" value="CAI9960919.1"/>
    <property type="molecule type" value="Genomic_DNA"/>
</dbReference>
<dbReference type="AlphaFoldDB" id="A0AA86QWV0"/>
<comment type="caution">
    <text evidence="3">The sequence shown here is derived from an EMBL/GenBank/DDBJ whole genome shotgun (WGS) entry which is preliminary data.</text>
</comment>
<dbReference type="PANTHER" id="PTHR47977">
    <property type="entry name" value="RAS-RELATED PROTEIN RAB"/>
    <property type="match status" value="1"/>
</dbReference>
<reference evidence="4 5" key="2">
    <citation type="submission" date="2024-07" db="EMBL/GenBank/DDBJ databases">
        <authorList>
            <person name="Akdeniz Z."/>
        </authorList>
    </citation>
    <scope>NUCLEOTIDE SEQUENCE [LARGE SCALE GENOMIC DNA]</scope>
</reference>
<evidence type="ECO:0000313" key="3">
    <source>
        <dbReference type="EMBL" id="CAI9960919.1"/>
    </source>
</evidence>
<dbReference type="SMART" id="SM00175">
    <property type="entry name" value="RAB"/>
    <property type="match status" value="1"/>
</dbReference>
<dbReference type="SUPFAM" id="SSF52540">
    <property type="entry name" value="P-loop containing nucleoside triphosphate hydrolases"/>
    <property type="match status" value="1"/>
</dbReference>
<dbReference type="EMBL" id="CAXDID020000033">
    <property type="protein sequence ID" value="CAL5995471.1"/>
    <property type="molecule type" value="Genomic_DNA"/>
</dbReference>
<dbReference type="SMART" id="SM00173">
    <property type="entry name" value="RAS"/>
    <property type="match status" value="1"/>
</dbReference>
<dbReference type="PRINTS" id="PR00449">
    <property type="entry name" value="RASTRNSFRMNG"/>
</dbReference>
<dbReference type="Proteomes" id="UP001642409">
    <property type="component" value="Unassembled WGS sequence"/>
</dbReference>
<gene>
    <name evidence="4" type="ORF">HINF_LOCUS14048</name>
    <name evidence="3" type="ORF">HINF_LOCUS48564</name>
</gene>
<dbReference type="PROSITE" id="PS51419">
    <property type="entry name" value="RAB"/>
    <property type="match status" value="1"/>
</dbReference>
<dbReference type="PROSITE" id="PS51421">
    <property type="entry name" value="RAS"/>
    <property type="match status" value="1"/>
</dbReference>
<dbReference type="GO" id="GO:0003924">
    <property type="term" value="F:GTPase activity"/>
    <property type="evidence" value="ECO:0007669"/>
    <property type="project" value="InterPro"/>
</dbReference>
<dbReference type="InterPro" id="IPR050227">
    <property type="entry name" value="Rab"/>
</dbReference>
<dbReference type="CDD" id="cd00154">
    <property type="entry name" value="Rab"/>
    <property type="match status" value="1"/>
</dbReference>
<evidence type="ECO:0000256" key="2">
    <source>
        <dbReference type="ARBA" id="ARBA00023134"/>
    </source>
</evidence>
<dbReference type="InterPro" id="IPR005225">
    <property type="entry name" value="Small_GTP-bd"/>
</dbReference>